<proteinExistence type="predicted"/>
<sequence>MQDFQAFRPTNPRLRAVCAHSSHKFPRHTHDEFGIGLIVKGAQVSASGRGQVMAEPGNIITVNPGEVHDGAPIGEHGRQWLMIYMEPEYLKEMQADLQETGQVEFEKPVFDNPGLAVRFQRAFQAMSVGSDPVAEMILEESLLCLLAPLIAWRSNQPRPKDHPSMQRVRQMIFDDPTANPSLHDLAKVADASRFQTLRAFQAMTGLTPHAFILQQRANQARRLILSSRNSLADIAAACGYADQSHMTREFKRRYGLTPAAFRA</sequence>
<keyword evidence="4" id="KW-0804">Transcription</keyword>
<evidence type="ECO:0000256" key="4">
    <source>
        <dbReference type="ARBA" id="ARBA00023163"/>
    </source>
</evidence>
<organism evidence="6 7">
    <name type="scientific">Agrobacterium vitis</name>
    <name type="common">Rhizobium vitis</name>
    <dbReference type="NCBI Taxonomy" id="373"/>
    <lineage>
        <taxon>Bacteria</taxon>
        <taxon>Pseudomonadati</taxon>
        <taxon>Pseudomonadota</taxon>
        <taxon>Alphaproteobacteria</taxon>
        <taxon>Hyphomicrobiales</taxon>
        <taxon>Rhizobiaceae</taxon>
        <taxon>Rhizobium/Agrobacterium group</taxon>
        <taxon>Agrobacterium</taxon>
    </lineage>
</organism>
<dbReference type="EMBL" id="JACXXJ020000005">
    <property type="protein sequence ID" value="MBF2715369.1"/>
    <property type="molecule type" value="Genomic_DNA"/>
</dbReference>
<evidence type="ECO:0000256" key="1">
    <source>
        <dbReference type="ARBA" id="ARBA00023015"/>
    </source>
</evidence>
<evidence type="ECO:0000256" key="2">
    <source>
        <dbReference type="ARBA" id="ARBA00023125"/>
    </source>
</evidence>
<evidence type="ECO:0000313" key="6">
    <source>
        <dbReference type="EMBL" id="MBF2715369.1"/>
    </source>
</evidence>
<protein>
    <submittedName>
        <fullName evidence="6">AraC family transcriptional regulator</fullName>
    </submittedName>
</protein>
<dbReference type="RefSeq" id="WP_156534629.1">
    <property type="nucleotide sequence ID" value="NZ_JACXXJ020000005.1"/>
</dbReference>
<name>A0AAE2UWU9_AGRVI</name>
<dbReference type="SUPFAM" id="SSF51215">
    <property type="entry name" value="Regulatory protein AraC"/>
    <property type="match status" value="1"/>
</dbReference>
<gene>
    <name evidence="6" type="ORF">IEI95_014215</name>
</gene>
<comment type="caution">
    <text evidence="6">The sequence shown here is derived from an EMBL/GenBank/DDBJ whole genome shotgun (WGS) entry which is preliminary data.</text>
</comment>
<dbReference type="SMART" id="SM00342">
    <property type="entry name" value="HTH_ARAC"/>
    <property type="match status" value="1"/>
</dbReference>
<dbReference type="InterPro" id="IPR018060">
    <property type="entry name" value="HTH_AraC"/>
</dbReference>
<keyword evidence="1" id="KW-0805">Transcription regulation</keyword>
<dbReference type="AlphaFoldDB" id="A0AAE2UWU9"/>
<evidence type="ECO:0000313" key="7">
    <source>
        <dbReference type="Proteomes" id="UP000655037"/>
    </source>
</evidence>
<dbReference type="InterPro" id="IPR003313">
    <property type="entry name" value="AraC-bd"/>
</dbReference>
<dbReference type="PROSITE" id="PS01124">
    <property type="entry name" value="HTH_ARAC_FAMILY_2"/>
    <property type="match status" value="1"/>
</dbReference>
<accession>A0AAE2UWU9</accession>
<dbReference type="GO" id="GO:0003700">
    <property type="term" value="F:DNA-binding transcription factor activity"/>
    <property type="evidence" value="ECO:0007669"/>
    <property type="project" value="InterPro"/>
</dbReference>
<feature type="domain" description="HTH araC/xylS-type" evidence="5">
    <location>
        <begin position="166"/>
        <end position="263"/>
    </location>
</feature>
<dbReference type="InterPro" id="IPR050204">
    <property type="entry name" value="AraC_XylS_family_regulators"/>
</dbReference>
<dbReference type="SUPFAM" id="SSF46689">
    <property type="entry name" value="Homeodomain-like"/>
    <property type="match status" value="2"/>
</dbReference>
<dbReference type="PANTHER" id="PTHR46796:SF2">
    <property type="entry name" value="TRANSCRIPTIONAL REGULATORY PROTEIN"/>
    <property type="match status" value="1"/>
</dbReference>
<dbReference type="Gene3D" id="1.10.10.60">
    <property type="entry name" value="Homeodomain-like"/>
    <property type="match status" value="1"/>
</dbReference>
<keyword evidence="2" id="KW-0238">DNA-binding</keyword>
<dbReference type="InterPro" id="IPR037923">
    <property type="entry name" value="HTH-like"/>
</dbReference>
<dbReference type="GO" id="GO:0043565">
    <property type="term" value="F:sequence-specific DNA binding"/>
    <property type="evidence" value="ECO:0007669"/>
    <property type="project" value="InterPro"/>
</dbReference>
<keyword evidence="3" id="KW-0010">Activator</keyword>
<dbReference type="PRINTS" id="PR00032">
    <property type="entry name" value="HTHARAC"/>
</dbReference>
<dbReference type="Proteomes" id="UP000655037">
    <property type="component" value="Unassembled WGS sequence"/>
</dbReference>
<reference evidence="6" key="1">
    <citation type="submission" date="2020-11" db="EMBL/GenBank/DDBJ databases">
        <title>Agrobacterium vitis strain K377 genome.</title>
        <authorList>
            <person name="Xi H."/>
        </authorList>
    </citation>
    <scope>NUCLEOTIDE SEQUENCE</scope>
    <source>
        <strain evidence="6">K377</strain>
    </source>
</reference>
<evidence type="ECO:0000256" key="3">
    <source>
        <dbReference type="ARBA" id="ARBA00023159"/>
    </source>
</evidence>
<evidence type="ECO:0000259" key="5">
    <source>
        <dbReference type="PROSITE" id="PS01124"/>
    </source>
</evidence>
<dbReference type="Pfam" id="PF12833">
    <property type="entry name" value="HTH_18"/>
    <property type="match status" value="1"/>
</dbReference>
<dbReference type="InterPro" id="IPR009057">
    <property type="entry name" value="Homeodomain-like_sf"/>
</dbReference>
<dbReference type="InterPro" id="IPR020449">
    <property type="entry name" value="Tscrpt_reg_AraC-type_HTH"/>
</dbReference>
<dbReference type="PANTHER" id="PTHR46796">
    <property type="entry name" value="HTH-TYPE TRANSCRIPTIONAL ACTIVATOR RHAS-RELATED"/>
    <property type="match status" value="1"/>
</dbReference>
<dbReference type="Pfam" id="PF02311">
    <property type="entry name" value="AraC_binding"/>
    <property type="match status" value="1"/>
</dbReference>